<name>A0ABN0Z064_9ACTN</name>
<comment type="caution">
    <text evidence="1">The sequence shown here is derived from an EMBL/GenBank/DDBJ whole genome shotgun (WGS) entry which is preliminary data.</text>
</comment>
<evidence type="ECO:0000313" key="1">
    <source>
        <dbReference type="EMBL" id="GAA0426187.1"/>
    </source>
</evidence>
<reference evidence="1 2" key="1">
    <citation type="journal article" date="2019" name="Int. J. Syst. Evol. Microbiol.">
        <title>The Global Catalogue of Microorganisms (GCM) 10K type strain sequencing project: providing services to taxonomists for standard genome sequencing and annotation.</title>
        <authorList>
            <consortium name="The Broad Institute Genomics Platform"/>
            <consortium name="The Broad Institute Genome Sequencing Center for Infectious Disease"/>
            <person name="Wu L."/>
            <person name="Ma J."/>
        </authorList>
    </citation>
    <scope>NUCLEOTIDE SEQUENCE [LARGE SCALE GENOMIC DNA]</scope>
    <source>
        <strain evidence="1 2">JCM 4788</strain>
    </source>
</reference>
<organism evidence="1 2">
    <name type="scientific">Streptomyces luteireticuli</name>
    <dbReference type="NCBI Taxonomy" id="173858"/>
    <lineage>
        <taxon>Bacteria</taxon>
        <taxon>Bacillati</taxon>
        <taxon>Actinomycetota</taxon>
        <taxon>Actinomycetes</taxon>
        <taxon>Kitasatosporales</taxon>
        <taxon>Streptomycetaceae</taxon>
        <taxon>Streptomyces</taxon>
    </lineage>
</organism>
<dbReference type="Proteomes" id="UP001500879">
    <property type="component" value="Unassembled WGS sequence"/>
</dbReference>
<keyword evidence="2" id="KW-1185">Reference proteome</keyword>
<evidence type="ECO:0000313" key="2">
    <source>
        <dbReference type="Proteomes" id="UP001500879"/>
    </source>
</evidence>
<accession>A0ABN0Z064</accession>
<proteinExistence type="predicted"/>
<protein>
    <submittedName>
        <fullName evidence="1">Uncharacterized protein</fullName>
    </submittedName>
</protein>
<sequence length="91" mass="9504">MADGERVTCDAGLLCTDLRTGATARCAAGIVLVETKSAGHLTDADRVLHAHGIRPAVFTKYCGAFAALRPALPGNRWRRAAGSAFPAPGRE</sequence>
<dbReference type="EMBL" id="BAAABX010000057">
    <property type="protein sequence ID" value="GAA0426187.1"/>
    <property type="molecule type" value="Genomic_DNA"/>
</dbReference>
<gene>
    <name evidence="1" type="ORF">GCM10010357_54670</name>
</gene>